<gene>
    <name evidence="6" type="ORF">ODALV1_LOCUS414</name>
</gene>
<reference evidence="6 7" key="1">
    <citation type="submission" date="2024-08" db="EMBL/GenBank/DDBJ databases">
        <authorList>
            <person name="Cucini C."/>
            <person name="Frati F."/>
        </authorList>
    </citation>
    <scope>NUCLEOTIDE SEQUENCE [LARGE SCALE GENOMIC DNA]</scope>
</reference>
<comment type="similarity">
    <text evidence="1">Belongs to the copper type II ascorbate-dependent monooxygenase family.</text>
</comment>
<evidence type="ECO:0000313" key="7">
    <source>
        <dbReference type="Proteomes" id="UP001642540"/>
    </source>
</evidence>
<feature type="region of interest" description="Disordered" evidence="4">
    <location>
        <begin position="36"/>
        <end position="202"/>
    </location>
</feature>
<protein>
    <recommendedName>
        <fullName evidence="5">DOMON domain-containing protein</fullName>
    </recommendedName>
</protein>
<dbReference type="Pfam" id="PF01082">
    <property type="entry name" value="Cu2_monooxygen"/>
    <property type="match status" value="1"/>
</dbReference>
<name>A0ABP1PIL1_9HEXA</name>
<dbReference type="Proteomes" id="UP001642540">
    <property type="component" value="Unassembled WGS sequence"/>
</dbReference>
<evidence type="ECO:0000256" key="2">
    <source>
        <dbReference type="ARBA" id="ARBA00023157"/>
    </source>
</evidence>
<dbReference type="Gene3D" id="2.60.120.230">
    <property type="match status" value="1"/>
</dbReference>
<feature type="compositionally biased region" description="Pro residues" evidence="4">
    <location>
        <begin position="113"/>
        <end position="140"/>
    </location>
</feature>
<dbReference type="SUPFAM" id="SSF49742">
    <property type="entry name" value="PHM/PNGase F"/>
    <property type="match status" value="2"/>
</dbReference>
<keyword evidence="7" id="KW-1185">Reference proteome</keyword>
<dbReference type="SMART" id="SM00664">
    <property type="entry name" value="DoH"/>
    <property type="match status" value="1"/>
</dbReference>
<dbReference type="InterPro" id="IPR014784">
    <property type="entry name" value="Cu2_ascorb_mOase-like_C"/>
</dbReference>
<dbReference type="EMBL" id="CAXLJM020000002">
    <property type="protein sequence ID" value="CAL8068679.1"/>
    <property type="molecule type" value="Genomic_DNA"/>
</dbReference>
<dbReference type="InterPro" id="IPR036939">
    <property type="entry name" value="Cu2_ascorb_mOase_N_sf"/>
</dbReference>
<dbReference type="InterPro" id="IPR000945">
    <property type="entry name" value="DBH-like"/>
</dbReference>
<dbReference type="InterPro" id="IPR024548">
    <property type="entry name" value="Cu2_monoox_C"/>
</dbReference>
<dbReference type="PANTHER" id="PTHR10157:SF23">
    <property type="entry name" value="MOXD1 HOMOLOG 1"/>
    <property type="match status" value="1"/>
</dbReference>
<feature type="compositionally biased region" description="Polar residues" evidence="4">
    <location>
        <begin position="46"/>
        <end position="56"/>
    </location>
</feature>
<dbReference type="InterPro" id="IPR045266">
    <property type="entry name" value="DOH_DOMON"/>
</dbReference>
<dbReference type="Gene3D" id="2.60.120.310">
    <property type="entry name" value="Copper type II, ascorbate-dependent monooxygenase, N-terminal domain"/>
    <property type="match status" value="1"/>
</dbReference>
<keyword evidence="3" id="KW-0325">Glycoprotein</keyword>
<evidence type="ECO:0000256" key="3">
    <source>
        <dbReference type="ARBA" id="ARBA00023180"/>
    </source>
</evidence>
<comment type="caution">
    <text evidence="6">The sequence shown here is derived from an EMBL/GenBank/DDBJ whole genome shotgun (WGS) entry which is preliminary data.</text>
</comment>
<dbReference type="CDD" id="cd09631">
    <property type="entry name" value="DOMON_DOH"/>
    <property type="match status" value="1"/>
</dbReference>
<dbReference type="InterPro" id="IPR005018">
    <property type="entry name" value="DOMON_domain"/>
</dbReference>
<evidence type="ECO:0000256" key="1">
    <source>
        <dbReference type="ARBA" id="ARBA00010676"/>
    </source>
</evidence>
<accession>A0ABP1PIL1</accession>
<sequence>MVRVNKLLLATSKSKFLQLFLVNFVLTQVLSDYQGGRWGQGQQRWSQDQRPPQQLRASIRRDSQLSSSSWSGGSQNQNQNQQRSLRSSTTRRPLRPQDFQPPRYQFPASVTQPGPPYQPPPIPPPTSQPPGPNRPAPPLQGMPTSRYDPSSSSSEPSWSRWNSSPRRGRRGGRGGGWSAPGNNPPSPPPSSSLNDPLNPYRHDVTLDPESRFKLTWVVDWSRNLTIFNVTVRTTGWIGFGLALRTPEQQQEHEVADFIIGGVNRDGSSYFTDRHDSLALNAGADPFTRIPPIDPSQDWTLNSFWERSGRTFLSISRPLDTCDVAHDIPITQDSLRIIWAIGETDDIAYHTKNRGYYDAYLLTPDLTPREVLDGQGGQDPSSPMQVFNMTTTFQIPERETTYWCTWHRAPTNTKQHIIGFDTAFPTDQDRQHVHHLLIHRCHAPPGIDPDDLFEGPSNTGGSECYYYDTPNPLPLQYCRETMHVWGVGGRPFFFPDHVGLAMSENGTEYIVLQVHYDNPELRSDLNVTLTLQAFYTDEVREHDVSMLGIGQQIPAATSIISPPNTRGHATVGICPSACTEKGLQGQEVNILAGWLHTHTTGSASRFMHFRGDRELPWIISDDNWNFNYQQFRVLNQERRLLPGDRLSARCEYDTTRRNGSAVAGGFGTAESMCTGHVYYYPRQAGFSMCRTVTRDEDYWDLIKMRNATWDTERRQVVVTDPPEYAGLTVMEHINRNIDWTPEYIRELQRQHLFAPQVAQCSNTVFAPEISLRELNEMARRRAFLPLPPDPNAEHYAINPRNMPRYRKPQQCNARNPLIRG</sequence>
<evidence type="ECO:0000259" key="5">
    <source>
        <dbReference type="PROSITE" id="PS50836"/>
    </source>
</evidence>
<dbReference type="InterPro" id="IPR008977">
    <property type="entry name" value="PHM/PNGase_F_dom_sf"/>
</dbReference>
<dbReference type="InterPro" id="IPR000323">
    <property type="entry name" value="Cu2_ascorb_mOase_N"/>
</dbReference>
<feature type="compositionally biased region" description="Low complexity" evidence="4">
    <location>
        <begin position="149"/>
        <end position="165"/>
    </location>
</feature>
<dbReference type="PROSITE" id="PS50836">
    <property type="entry name" value="DOMON"/>
    <property type="match status" value="1"/>
</dbReference>
<dbReference type="Pfam" id="PF03351">
    <property type="entry name" value="DOMON"/>
    <property type="match status" value="1"/>
</dbReference>
<feature type="domain" description="DOMON" evidence="5">
    <location>
        <begin position="210"/>
        <end position="341"/>
    </location>
</feature>
<proteinExistence type="inferred from homology"/>
<dbReference type="PANTHER" id="PTHR10157">
    <property type="entry name" value="DOPAMINE BETA HYDROXYLASE RELATED"/>
    <property type="match status" value="1"/>
</dbReference>
<organism evidence="6 7">
    <name type="scientific">Orchesella dallaii</name>
    <dbReference type="NCBI Taxonomy" id="48710"/>
    <lineage>
        <taxon>Eukaryota</taxon>
        <taxon>Metazoa</taxon>
        <taxon>Ecdysozoa</taxon>
        <taxon>Arthropoda</taxon>
        <taxon>Hexapoda</taxon>
        <taxon>Collembola</taxon>
        <taxon>Entomobryomorpha</taxon>
        <taxon>Entomobryoidea</taxon>
        <taxon>Orchesellidae</taxon>
        <taxon>Orchesellinae</taxon>
        <taxon>Orchesella</taxon>
    </lineage>
</organism>
<evidence type="ECO:0000256" key="4">
    <source>
        <dbReference type="SAM" id="MobiDB-lite"/>
    </source>
</evidence>
<dbReference type="Pfam" id="PF03712">
    <property type="entry name" value="Cu2_monoox_C"/>
    <property type="match status" value="1"/>
</dbReference>
<keyword evidence="2" id="KW-1015">Disulfide bond</keyword>
<feature type="compositionally biased region" description="Low complexity" evidence="4">
    <location>
        <begin position="64"/>
        <end position="91"/>
    </location>
</feature>
<evidence type="ECO:0000313" key="6">
    <source>
        <dbReference type="EMBL" id="CAL8068679.1"/>
    </source>
</evidence>